<evidence type="ECO:0000256" key="3">
    <source>
        <dbReference type="ARBA" id="ARBA00012865"/>
    </source>
</evidence>
<dbReference type="InterPro" id="IPR050491">
    <property type="entry name" value="AmpC-like"/>
</dbReference>
<keyword evidence="5 6" id="KW-0046">Antibiotic resistance</keyword>
<evidence type="ECO:0000313" key="10">
    <source>
        <dbReference type="Proteomes" id="UP000679575"/>
    </source>
</evidence>
<evidence type="ECO:0000313" key="9">
    <source>
        <dbReference type="EMBL" id="QUN05422.1"/>
    </source>
</evidence>
<dbReference type="InterPro" id="IPR001466">
    <property type="entry name" value="Beta-lactam-related"/>
</dbReference>
<dbReference type="Gene3D" id="3.40.710.10">
    <property type="entry name" value="DD-peptidase/beta-lactamase superfamily"/>
    <property type="match status" value="1"/>
</dbReference>
<dbReference type="InterPro" id="IPR058136">
    <property type="entry name" value="AmpC"/>
</dbReference>
<dbReference type="EC" id="3.5.2.6" evidence="3 6"/>
<feature type="chain" id="PRO_5045423582" description="Beta-lactamase" evidence="7">
    <location>
        <begin position="25"/>
        <end position="392"/>
    </location>
</feature>
<evidence type="ECO:0000256" key="5">
    <source>
        <dbReference type="ARBA" id="ARBA00023251"/>
    </source>
</evidence>
<dbReference type="PROSITE" id="PS00336">
    <property type="entry name" value="BETA_LACTAMASE_C"/>
    <property type="match status" value="1"/>
</dbReference>
<proteinExistence type="inferred from homology"/>
<evidence type="ECO:0000256" key="1">
    <source>
        <dbReference type="ARBA" id="ARBA00001526"/>
    </source>
</evidence>
<evidence type="ECO:0000256" key="6">
    <source>
        <dbReference type="RuleBase" id="RU361140"/>
    </source>
</evidence>
<evidence type="ECO:0000259" key="8">
    <source>
        <dbReference type="Pfam" id="PF00144"/>
    </source>
</evidence>
<protein>
    <recommendedName>
        <fullName evidence="3 6">Beta-lactamase</fullName>
        <ecNumber evidence="3 6">3.5.2.6</ecNumber>
    </recommendedName>
</protein>
<keyword evidence="7" id="KW-0732">Signal</keyword>
<evidence type="ECO:0000256" key="2">
    <source>
        <dbReference type="ARBA" id="ARBA00007840"/>
    </source>
</evidence>
<dbReference type="InterPro" id="IPR001586">
    <property type="entry name" value="Beta-lactam_class-C_AS"/>
</dbReference>
<dbReference type="Proteomes" id="UP000679575">
    <property type="component" value="Chromosome"/>
</dbReference>
<dbReference type="PANTHER" id="PTHR46825">
    <property type="entry name" value="D-ALANYL-D-ALANINE-CARBOXYPEPTIDASE/ENDOPEPTIDASE AMPH"/>
    <property type="match status" value="1"/>
</dbReference>
<keyword evidence="4 6" id="KW-0378">Hydrolase</keyword>
<sequence>MKRATLLSALMLSLLFTGVSISAAATPHPIDAIKPVVDAQAAWLMNQYQIPGMAFGLTVNGTVHYFSYGLADQQSNTPVTENTLFELGSVSKTFAATLACYAEQQGRLWFNDKVSRYLPELSGSVIGNTKLIDLATYTAGGLPLQFPDTVTNQQQMLAYFHDWQPIFPAATQRQYSNPSIGLFGYISALSLHADYRQLVVQHIFKNVGMTNSYIDVPKDIMAQYAYGYNAEGKAVRVNPGVLDAEAYGIKSTSADMVRYIQANMGELSLAHEIQTALNNTKTGYYRASSLIQGLAWELYPYPVTLLTLLQGNAAETILQPHPITPLSPSLQSQQVWVNKTGSTGGFGAYVAFIPSQHAGIVILANKYYPNTARVNAAYQILTAAMRPLPQGQ</sequence>
<dbReference type="EMBL" id="CP073587">
    <property type="protein sequence ID" value="QUN05422.1"/>
    <property type="molecule type" value="Genomic_DNA"/>
</dbReference>
<feature type="domain" description="Beta-lactamase-related" evidence="8">
    <location>
        <begin position="44"/>
        <end position="383"/>
    </location>
</feature>
<dbReference type="SUPFAM" id="SSF56601">
    <property type="entry name" value="beta-lactamase/transpeptidase-like"/>
    <property type="match status" value="1"/>
</dbReference>
<dbReference type="NCBIfam" id="NF033085">
    <property type="entry name" value="bla_class_C"/>
    <property type="match status" value="1"/>
</dbReference>
<evidence type="ECO:0000256" key="4">
    <source>
        <dbReference type="ARBA" id="ARBA00022801"/>
    </source>
</evidence>
<name>A0ABX7YS06_9GAMM</name>
<comment type="catalytic activity">
    <reaction evidence="1 6">
        <text>a beta-lactam + H2O = a substituted beta-amino acid</text>
        <dbReference type="Rhea" id="RHEA:20401"/>
        <dbReference type="ChEBI" id="CHEBI:15377"/>
        <dbReference type="ChEBI" id="CHEBI:35627"/>
        <dbReference type="ChEBI" id="CHEBI:140347"/>
        <dbReference type="EC" id="3.5.2.6"/>
    </reaction>
</comment>
<dbReference type="InterPro" id="IPR012338">
    <property type="entry name" value="Beta-lactam/transpept-like"/>
</dbReference>
<dbReference type="RefSeq" id="WP_212594454.1">
    <property type="nucleotide sequence ID" value="NZ_CP073587.1"/>
</dbReference>
<reference evidence="9 10" key="1">
    <citation type="submission" date="2021-04" db="EMBL/GenBank/DDBJ databases">
        <title>Novel species identification of genus Shewanella.</title>
        <authorList>
            <person name="Liu G."/>
        </authorList>
    </citation>
    <scope>NUCLEOTIDE SEQUENCE [LARGE SCALE GENOMIC DNA]</scope>
    <source>
        <strain evidence="9 10">FJAT-54481</strain>
    </source>
</reference>
<organism evidence="9 10">
    <name type="scientific">Shewanella yunxiaonensis</name>
    <dbReference type="NCBI Taxonomy" id="2829809"/>
    <lineage>
        <taxon>Bacteria</taxon>
        <taxon>Pseudomonadati</taxon>
        <taxon>Pseudomonadota</taxon>
        <taxon>Gammaproteobacteria</taxon>
        <taxon>Alteromonadales</taxon>
        <taxon>Shewanellaceae</taxon>
        <taxon>Shewanella</taxon>
    </lineage>
</organism>
<comment type="similarity">
    <text evidence="2 6">Belongs to the class-C beta-lactamase family.</text>
</comment>
<keyword evidence="10" id="KW-1185">Reference proteome</keyword>
<evidence type="ECO:0000256" key="7">
    <source>
        <dbReference type="SAM" id="SignalP"/>
    </source>
</evidence>
<dbReference type="Pfam" id="PF00144">
    <property type="entry name" value="Beta-lactamase"/>
    <property type="match status" value="1"/>
</dbReference>
<feature type="signal peptide" evidence="7">
    <location>
        <begin position="1"/>
        <end position="24"/>
    </location>
</feature>
<accession>A0ABX7YS06</accession>
<dbReference type="PANTHER" id="PTHR46825:SF8">
    <property type="entry name" value="BETA-LACTAMASE-RELATED"/>
    <property type="match status" value="1"/>
</dbReference>
<gene>
    <name evidence="9" type="ORF">KDN34_14680</name>
</gene>